<evidence type="ECO:0000259" key="1">
    <source>
        <dbReference type="Pfam" id="PF03733"/>
    </source>
</evidence>
<dbReference type="PANTHER" id="PTHR42903:SF1">
    <property type="entry name" value="INNER MEMBRANE PROTEIN YCCF"/>
    <property type="match status" value="1"/>
</dbReference>
<dbReference type="InterPro" id="IPR005185">
    <property type="entry name" value="YccF"/>
</dbReference>
<dbReference type="GO" id="GO:0005886">
    <property type="term" value="C:plasma membrane"/>
    <property type="evidence" value="ECO:0007669"/>
    <property type="project" value="TreeGrafter"/>
</dbReference>
<dbReference type="InterPro" id="IPR052937">
    <property type="entry name" value="Inner_membrane_protein"/>
</dbReference>
<dbReference type="EMBL" id="ABVR01000045">
    <property type="protein sequence ID" value="EEG88157.1"/>
    <property type="molecule type" value="Genomic_DNA"/>
</dbReference>
<dbReference type="HOGENOM" id="CLU_2245355_0_0_9"/>
<dbReference type="Proteomes" id="UP000003793">
    <property type="component" value="Unassembled WGS sequence"/>
</dbReference>
<dbReference type="AlphaFoldDB" id="C0BE80"/>
<sequence length="104" mass="11585">MGCLGNVLWFVFGGAVSGLSWCLAGCLWCITVVGIPVGMQCFKFAALSFFPLWKRGAVWWRSWFVPFEYHLADCIRSASCTGASGVGYSFMCDDYRNPVWFTAV</sequence>
<feature type="domain" description="Inner membrane component" evidence="1">
    <location>
        <begin position="4"/>
        <end position="52"/>
    </location>
</feature>
<protein>
    <recommendedName>
        <fullName evidence="1">Inner membrane component domain-containing protein</fullName>
    </recommendedName>
</protein>
<dbReference type="Pfam" id="PF03733">
    <property type="entry name" value="YccF"/>
    <property type="match status" value="1"/>
</dbReference>
<name>C0BE80_9FIRM</name>
<dbReference type="PANTHER" id="PTHR42903">
    <property type="entry name" value="INNER MEMBRANE PROTEIN YCCF"/>
    <property type="match status" value="1"/>
</dbReference>
<reference evidence="2 3" key="1">
    <citation type="submission" date="2009-02" db="EMBL/GenBank/DDBJ databases">
        <authorList>
            <person name="Fulton L."/>
            <person name="Clifton S."/>
            <person name="Fulton B."/>
            <person name="Xu J."/>
            <person name="Minx P."/>
            <person name="Pepin K.H."/>
            <person name="Johnson M."/>
            <person name="Bhonagiri V."/>
            <person name="Nash W.E."/>
            <person name="Mardis E.R."/>
            <person name="Wilson R.K."/>
        </authorList>
    </citation>
    <scope>NUCLEOTIDE SEQUENCE [LARGE SCALE GENOMIC DNA]</scope>
    <source>
        <strain evidence="2 3">ATCC 27758</strain>
    </source>
</reference>
<proteinExistence type="predicted"/>
<comment type="caution">
    <text evidence="2">The sequence shown here is derived from an EMBL/GenBank/DDBJ whole genome shotgun (WGS) entry which is preliminary data.</text>
</comment>
<accession>C0BE80</accession>
<organism evidence="2 3">
    <name type="scientific">Coprococcus comes ATCC 27758</name>
    <dbReference type="NCBI Taxonomy" id="470146"/>
    <lineage>
        <taxon>Bacteria</taxon>
        <taxon>Bacillati</taxon>
        <taxon>Bacillota</taxon>
        <taxon>Clostridia</taxon>
        <taxon>Lachnospirales</taxon>
        <taxon>Lachnospiraceae</taxon>
        <taxon>Coprococcus</taxon>
    </lineage>
</organism>
<evidence type="ECO:0000313" key="2">
    <source>
        <dbReference type="EMBL" id="EEG88157.1"/>
    </source>
</evidence>
<evidence type="ECO:0000313" key="3">
    <source>
        <dbReference type="Proteomes" id="UP000003793"/>
    </source>
</evidence>
<gene>
    <name evidence="2" type="ORF">COPCOM_03492</name>
</gene>
<reference evidence="2 3" key="2">
    <citation type="submission" date="2009-03" db="EMBL/GenBank/DDBJ databases">
        <title>Draft genome sequence of Coprococcus comes (ATCC 27758).</title>
        <authorList>
            <person name="Sudarsanam P."/>
            <person name="Ley R."/>
            <person name="Guruge J."/>
            <person name="Turnbaugh P.J."/>
            <person name="Mahowald M."/>
            <person name="Liep D."/>
            <person name="Gordon J."/>
        </authorList>
    </citation>
    <scope>NUCLEOTIDE SEQUENCE [LARGE SCALE GENOMIC DNA]</scope>
    <source>
        <strain evidence="2 3">ATCC 27758</strain>
    </source>
</reference>